<organism evidence="1 2">
    <name type="scientific">Paenibacillus xerothermodurans</name>
    <dbReference type="NCBI Taxonomy" id="1977292"/>
    <lineage>
        <taxon>Bacteria</taxon>
        <taxon>Bacillati</taxon>
        <taxon>Bacillota</taxon>
        <taxon>Bacilli</taxon>
        <taxon>Bacillales</taxon>
        <taxon>Paenibacillaceae</taxon>
        <taxon>Paenibacillus</taxon>
    </lineage>
</organism>
<sequence length="74" mass="8251">MGGNVEDMETKLADATASIEETGSDEILRFYIGKAIDEYMKLKAIGDVSDENVEHLVTQLAYDCYRVGYVAQQK</sequence>
<proteinExistence type="predicted"/>
<name>A0A2W1NPL2_PAEXE</name>
<reference evidence="1" key="1">
    <citation type="submission" date="2018-06" db="EMBL/GenBank/DDBJ databases">
        <title>Paenibacillus xerothermodurans sp. nov. an extremely dry heat resistant spore forming bacterium isolated from the soil of Cape Canaveral, Florida.</title>
        <authorList>
            <person name="Seuylemezian A."/>
            <person name="Kaur N."/>
            <person name="Patil P."/>
            <person name="Patil P."/>
            <person name="Mayilraj S."/>
            <person name="Vaishampayan P."/>
        </authorList>
    </citation>
    <scope>NUCLEOTIDE SEQUENCE [LARGE SCALE GENOMIC DNA]</scope>
    <source>
        <strain evidence="1">ATCC 27380</strain>
    </source>
</reference>
<comment type="caution">
    <text evidence="1">The sequence shown here is derived from an EMBL/GenBank/DDBJ whole genome shotgun (WGS) entry which is preliminary data.</text>
</comment>
<keyword evidence="2" id="KW-1185">Reference proteome</keyword>
<protein>
    <submittedName>
        <fullName evidence="1">Uncharacterized protein</fullName>
    </submittedName>
</protein>
<accession>A0A2W1NPL2</accession>
<dbReference type="Proteomes" id="UP000214746">
    <property type="component" value="Unassembled WGS sequence"/>
</dbReference>
<dbReference type="AlphaFoldDB" id="A0A2W1NPL2"/>
<evidence type="ECO:0000313" key="2">
    <source>
        <dbReference type="Proteomes" id="UP000214746"/>
    </source>
</evidence>
<dbReference type="RefSeq" id="WP_089201213.1">
    <property type="nucleotide sequence ID" value="NZ_NHRJ02000014.1"/>
</dbReference>
<gene>
    <name evidence="1" type="ORF">CBW46_017135</name>
</gene>
<dbReference type="EMBL" id="NHRJ02000014">
    <property type="protein sequence ID" value="PZE19666.1"/>
    <property type="molecule type" value="Genomic_DNA"/>
</dbReference>
<evidence type="ECO:0000313" key="1">
    <source>
        <dbReference type="EMBL" id="PZE19666.1"/>
    </source>
</evidence>